<dbReference type="NCBIfam" id="TIGR02532">
    <property type="entry name" value="IV_pilin_GFxxxE"/>
    <property type="match status" value="1"/>
</dbReference>
<dbReference type="SUPFAM" id="SSF54523">
    <property type="entry name" value="Pili subunits"/>
    <property type="match status" value="1"/>
</dbReference>
<accession>A0A6S4GRY8</accession>
<evidence type="ECO:0000256" key="1">
    <source>
        <dbReference type="SAM" id="Phobius"/>
    </source>
</evidence>
<protein>
    <recommendedName>
        <fullName evidence="4">N-terminal cleavage protein</fullName>
    </recommendedName>
</protein>
<dbReference type="KEGG" id="sox:TM7x_00775"/>
<sequence>MKSTSGFTIVEIIMAICIIGIISAISVVSYHKLRENAYDAVAKETLHQVETAFKAYTAGGNKIPMKHYTFYGFYDSPGGGRNEDGVKTYHGGGIGLAMHKANYLPNDLLNPLKNGPKKDPYLKNNIAFVTCGKNKVFFYIEVYNGGITERELRDRELALDCPSKTHSDWLAEHGLPFRGHGWATGLFRSKPRYIVAEIDFDNEPLDSD</sequence>
<dbReference type="Gene3D" id="3.30.700.10">
    <property type="entry name" value="Glycoprotein, Type 4 Pilin"/>
    <property type="match status" value="1"/>
</dbReference>
<keyword evidence="1" id="KW-1133">Transmembrane helix</keyword>
<dbReference type="RefSeq" id="WP_039326929.1">
    <property type="nucleotide sequence ID" value="NZ_CP007496.1"/>
</dbReference>
<keyword evidence="1" id="KW-0472">Membrane</keyword>
<reference evidence="2 3" key="1">
    <citation type="journal article" date="2015" name="Proc. Natl. Acad. Sci. U.S.A.">
        <title>Cultivation of a human-associated TM7 phylotype reveals a reduced genome and epibiotic parasitic lifestyle.</title>
        <authorList>
            <person name="He X."/>
            <person name="McLean J.S."/>
            <person name="Edlund A."/>
            <person name="Yooseph S."/>
            <person name="Hall A.P."/>
            <person name="Liu S.Y."/>
            <person name="Dorrestein P.C."/>
            <person name="Esquenazi E."/>
            <person name="Hunter R.C."/>
            <person name="Cheng G."/>
            <person name="Nelson K.E."/>
            <person name="Lux R."/>
            <person name="Shi W."/>
        </authorList>
    </citation>
    <scope>NUCLEOTIDE SEQUENCE [LARGE SCALE GENOMIC DNA]</scope>
    <source>
        <strain evidence="2 3">TM7x</strain>
    </source>
</reference>
<organism evidence="2 3">
    <name type="scientific">Candidatus Nanosynbacter lyticus</name>
    <dbReference type="NCBI Taxonomy" id="2093824"/>
    <lineage>
        <taxon>Bacteria</taxon>
        <taxon>Candidatus Saccharimonadota</taxon>
        <taxon>Candidatus Saccharimonadia</taxon>
        <taxon>Candidatus Nanosynbacterales</taxon>
        <taxon>Candidatus Nanosynbacteraceae</taxon>
        <taxon>Candidatus Nanosynbacter</taxon>
    </lineage>
</organism>
<evidence type="ECO:0008006" key="4">
    <source>
        <dbReference type="Google" id="ProtNLM"/>
    </source>
</evidence>
<name>A0A6S4GRY8_9BACT</name>
<gene>
    <name evidence="2" type="ORF">TM7x_00775</name>
</gene>
<dbReference type="Proteomes" id="UP000030902">
    <property type="component" value="Chromosome"/>
</dbReference>
<feature type="transmembrane region" description="Helical" evidence="1">
    <location>
        <begin position="6"/>
        <end position="28"/>
    </location>
</feature>
<dbReference type="InterPro" id="IPR045584">
    <property type="entry name" value="Pilin-like"/>
</dbReference>
<proteinExistence type="predicted"/>
<dbReference type="AlphaFoldDB" id="A0A6S4GRY8"/>
<keyword evidence="1" id="KW-0812">Transmembrane</keyword>
<evidence type="ECO:0000313" key="2">
    <source>
        <dbReference type="EMBL" id="AJA06728.1"/>
    </source>
</evidence>
<evidence type="ECO:0000313" key="3">
    <source>
        <dbReference type="Proteomes" id="UP000030902"/>
    </source>
</evidence>
<dbReference type="InterPro" id="IPR012902">
    <property type="entry name" value="N_methyl_site"/>
</dbReference>
<dbReference type="EMBL" id="CP007496">
    <property type="protein sequence ID" value="AJA06728.1"/>
    <property type="molecule type" value="Genomic_DNA"/>
</dbReference>
<keyword evidence="3" id="KW-1185">Reference proteome</keyword>